<feature type="transmembrane region" description="Helical" evidence="6">
    <location>
        <begin position="55"/>
        <end position="82"/>
    </location>
</feature>
<evidence type="ECO:0000313" key="7">
    <source>
        <dbReference type="EMBL" id="MDD2178247.1"/>
    </source>
</evidence>
<evidence type="ECO:0000256" key="6">
    <source>
        <dbReference type="SAM" id="Phobius"/>
    </source>
</evidence>
<feature type="transmembrane region" description="Helical" evidence="6">
    <location>
        <begin position="177"/>
        <end position="193"/>
    </location>
</feature>
<organism evidence="7 8">
    <name type="scientific">Acidovorax benzenivorans</name>
    <dbReference type="NCBI Taxonomy" id="2987520"/>
    <lineage>
        <taxon>Bacteria</taxon>
        <taxon>Pseudomonadati</taxon>
        <taxon>Pseudomonadota</taxon>
        <taxon>Betaproteobacteria</taxon>
        <taxon>Burkholderiales</taxon>
        <taxon>Comamonadaceae</taxon>
        <taxon>Acidovorax</taxon>
    </lineage>
</organism>
<keyword evidence="5 6" id="KW-0472">Membrane</keyword>
<feature type="transmembrane region" description="Helical" evidence="6">
    <location>
        <begin position="299"/>
        <end position="323"/>
    </location>
</feature>
<feature type="transmembrane region" description="Helical" evidence="6">
    <location>
        <begin position="129"/>
        <end position="149"/>
    </location>
</feature>
<dbReference type="PANTHER" id="PTHR30482:SF17">
    <property type="entry name" value="ABC TRANSPORTER ATP-BINDING PROTEIN"/>
    <property type="match status" value="1"/>
</dbReference>
<gene>
    <name evidence="7" type="ORF">OIN59_12465</name>
</gene>
<dbReference type="InterPro" id="IPR043428">
    <property type="entry name" value="LivM-like"/>
</dbReference>
<keyword evidence="2" id="KW-1003">Cell membrane</keyword>
<name>A0ABT5RX28_9BURK</name>
<evidence type="ECO:0000256" key="1">
    <source>
        <dbReference type="ARBA" id="ARBA00004651"/>
    </source>
</evidence>
<comment type="caution">
    <text evidence="7">The sequence shown here is derived from an EMBL/GenBank/DDBJ whole genome shotgun (WGS) entry which is preliminary data.</text>
</comment>
<evidence type="ECO:0000313" key="8">
    <source>
        <dbReference type="Proteomes" id="UP001148932"/>
    </source>
</evidence>
<dbReference type="Pfam" id="PF02653">
    <property type="entry name" value="BPD_transp_2"/>
    <property type="match status" value="1"/>
</dbReference>
<dbReference type="CDD" id="cd06581">
    <property type="entry name" value="TM_PBP1_LivM_like"/>
    <property type="match status" value="1"/>
</dbReference>
<feature type="transmembrane region" description="Helical" evidence="6">
    <location>
        <begin position="102"/>
        <end position="122"/>
    </location>
</feature>
<proteinExistence type="predicted"/>
<evidence type="ECO:0000256" key="2">
    <source>
        <dbReference type="ARBA" id="ARBA00022475"/>
    </source>
</evidence>
<dbReference type="RefSeq" id="WP_274110744.1">
    <property type="nucleotide sequence ID" value="NZ_JAPCKI010000006.1"/>
</dbReference>
<protein>
    <submittedName>
        <fullName evidence="7">Branched-chain amino acid ABC transporter permease</fullName>
    </submittedName>
</protein>
<evidence type="ECO:0000256" key="4">
    <source>
        <dbReference type="ARBA" id="ARBA00022989"/>
    </source>
</evidence>
<evidence type="ECO:0000256" key="5">
    <source>
        <dbReference type="ARBA" id="ARBA00023136"/>
    </source>
</evidence>
<comment type="subcellular location">
    <subcellularLocation>
        <location evidence="1">Cell membrane</location>
        <topology evidence="1">Multi-pass membrane protein</topology>
    </subcellularLocation>
</comment>
<keyword evidence="4 6" id="KW-1133">Transmembrane helix</keyword>
<accession>A0ABT5RX28</accession>
<evidence type="ECO:0000256" key="3">
    <source>
        <dbReference type="ARBA" id="ARBA00022692"/>
    </source>
</evidence>
<dbReference type="InterPro" id="IPR001851">
    <property type="entry name" value="ABC_transp_permease"/>
</dbReference>
<feature type="transmembrane region" description="Helical" evidence="6">
    <location>
        <begin position="222"/>
        <end position="245"/>
    </location>
</feature>
<reference evidence="7" key="1">
    <citation type="submission" date="2022-10" db="EMBL/GenBank/DDBJ databases">
        <title>Description of microaerobic benzene degrading bacteria.</title>
        <authorList>
            <person name="Bedics A."/>
            <person name="Tancsics A."/>
            <person name="Banerjee S."/>
        </authorList>
    </citation>
    <scope>NUCLEOTIDE SEQUENCE</scope>
    <source>
        <strain evidence="7">D2M1</strain>
    </source>
</reference>
<keyword evidence="3 6" id="KW-0812">Transmembrane</keyword>
<feature type="transmembrane region" description="Helical" evidence="6">
    <location>
        <begin position="20"/>
        <end position="43"/>
    </location>
</feature>
<dbReference type="Proteomes" id="UP001148932">
    <property type="component" value="Unassembled WGS sequence"/>
</dbReference>
<dbReference type="PANTHER" id="PTHR30482">
    <property type="entry name" value="HIGH-AFFINITY BRANCHED-CHAIN AMINO ACID TRANSPORT SYSTEM PERMEASE"/>
    <property type="match status" value="1"/>
</dbReference>
<dbReference type="EMBL" id="JAPCKI010000006">
    <property type="protein sequence ID" value="MDD2178247.1"/>
    <property type="molecule type" value="Genomic_DNA"/>
</dbReference>
<sequence>MSSSLTSSSAILPPVVTQRWRGILLPLALLVALALFPLVASALGLDFYIGFVRRVLVVALAAASLNFIMGFGGMVALGHAGFVGVGAYAVVMLSDAGVTSAWAVWAAAMALAALAALLIGAVSLRTKGVYLIMITLAFAQMLYFVFVSLRSYGGDDGYTLPMRPLLGLGLNGADESTLYWVVLALVALVLWWLDRATASRFGAALAGIRDNETRMRALGYPVYLLQLTAFVLAGAVAGLAGALLATGNSFVSPSMMHWTQSATLIVMVVIGGLGRRWGGPVGAGVWLTLEEVLKLNTDYWHMPLGVLLIATALYAPKGLAALADLRARSAR</sequence>
<keyword evidence="8" id="KW-1185">Reference proteome</keyword>